<reference evidence="1" key="1">
    <citation type="submission" date="2021-06" db="EMBL/GenBank/DDBJ databases">
        <authorList>
            <person name="Kallberg Y."/>
            <person name="Tangrot J."/>
            <person name="Rosling A."/>
        </authorList>
    </citation>
    <scope>NUCLEOTIDE SEQUENCE</scope>
    <source>
        <strain evidence="1">28 12/20/2015</strain>
    </source>
</reference>
<evidence type="ECO:0000313" key="2">
    <source>
        <dbReference type="Proteomes" id="UP000789366"/>
    </source>
</evidence>
<feature type="non-terminal residue" evidence="1">
    <location>
        <position position="65"/>
    </location>
</feature>
<protein>
    <submittedName>
        <fullName evidence="1">232_t:CDS:1</fullName>
    </submittedName>
</protein>
<comment type="caution">
    <text evidence="1">The sequence shown here is derived from an EMBL/GenBank/DDBJ whole genome shotgun (WGS) entry which is preliminary data.</text>
</comment>
<accession>A0ACA9PS45</accession>
<organism evidence="1 2">
    <name type="scientific">Cetraspora pellucida</name>
    <dbReference type="NCBI Taxonomy" id="1433469"/>
    <lineage>
        <taxon>Eukaryota</taxon>
        <taxon>Fungi</taxon>
        <taxon>Fungi incertae sedis</taxon>
        <taxon>Mucoromycota</taxon>
        <taxon>Glomeromycotina</taxon>
        <taxon>Glomeromycetes</taxon>
        <taxon>Diversisporales</taxon>
        <taxon>Gigasporaceae</taxon>
        <taxon>Cetraspora</taxon>
    </lineage>
</organism>
<feature type="non-terminal residue" evidence="1">
    <location>
        <position position="1"/>
    </location>
</feature>
<evidence type="ECO:0000313" key="1">
    <source>
        <dbReference type="EMBL" id="CAG8720970.1"/>
    </source>
</evidence>
<name>A0ACA9PS45_9GLOM</name>
<dbReference type="Proteomes" id="UP000789366">
    <property type="component" value="Unassembled WGS sequence"/>
</dbReference>
<dbReference type="EMBL" id="CAJVPW010029368">
    <property type="protein sequence ID" value="CAG8720970.1"/>
    <property type="molecule type" value="Genomic_DNA"/>
</dbReference>
<proteinExistence type="predicted"/>
<keyword evidence="2" id="KW-1185">Reference proteome</keyword>
<sequence length="65" mass="7493">KIVKLKIGLEIVNLIANLNISQRNYTLFEAKRKKKILNNTASEFLIWSLSESSNNDEDFIVNVIK</sequence>
<gene>
    <name evidence="1" type="ORF">SPELUC_LOCUS12433</name>
</gene>